<dbReference type="PANTHER" id="PTHR35273">
    <property type="entry name" value="ALPHA-1,4 POLYGALACTOSAMINIDASE, PUTATIVE (AFU_ORTHOLOGUE AFUA_3G07890)-RELATED"/>
    <property type="match status" value="1"/>
</dbReference>
<dbReference type="AlphaFoldDB" id="A0A151CHP5"/>
<gene>
    <name evidence="2" type="ORF">AS592_00465</name>
</gene>
<organism evidence="2 3">
    <name type="scientific">Sulfurovum riftiae</name>
    <dbReference type="NCBI Taxonomy" id="1630136"/>
    <lineage>
        <taxon>Bacteria</taxon>
        <taxon>Pseudomonadati</taxon>
        <taxon>Campylobacterota</taxon>
        <taxon>Epsilonproteobacteria</taxon>
        <taxon>Campylobacterales</taxon>
        <taxon>Sulfurovaceae</taxon>
        <taxon>Sulfurovum</taxon>
    </lineage>
</organism>
<proteinExistence type="predicted"/>
<dbReference type="InterPro" id="IPR004352">
    <property type="entry name" value="GH114_TIM-barrel"/>
</dbReference>
<evidence type="ECO:0000313" key="3">
    <source>
        <dbReference type="Proteomes" id="UP000075359"/>
    </source>
</evidence>
<dbReference type="InterPro" id="IPR013785">
    <property type="entry name" value="Aldolase_TIM"/>
</dbReference>
<dbReference type="EMBL" id="LNKT01000008">
    <property type="protein sequence ID" value="KYJ87017.1"/>
    <property type="molecule type" value="Genomic_DNA"/>
</dbReference>
<dbReference type="InterPro" id="IPR017853">
    <property type="entry name" value="GH"/>
</dbReference>
<dbReference type="PANTHER" id="PTHR35273:SF2">
    <property type="entry name" value="ALPHA-GALACTOSIDASE"/>
    <property type="match status" value="1"/>
</dbReference>
<keyword evidence="3" id="KW-1185">Reference proteome</keyword>
<evidence type="ECO:0000259" key="1">
    <source>
        <dbReference type="Pfam" id="PF03537"/>
    </source>
</evidence>
<feature type="domain" description="Glycoside-hydrolase family GH114 TIM-barrel" evidence="1">
    <location>
        <begin position="7"/>
        <end position="222"/>
    </location>
</feature>
<evidence type="ECO:0000313" key="2">
    <source>
        <dbReference type="EMBL" id="KYJ87017.1"/>
    </source>
</evidence>
<dbReference type="SUPFAM" id="SSF51445">
    <property type="entry name" value="(Trans)glycosidases"/>
    <property type="match status" value="1"/>
</dbReference>
<accession>A0A151CHP5</accession>
<reference evidence="2 3" key="1">
    <citation type="submission" date="2015-11" db="EMBL/GenBank/DDBJ databases">
        <title>Draft genome of Sulfurovum riftiae 1812E, a member of the Epsilonproteobacteria isolated from the tube of the deep-sea hydrothermal vent tubewom Riftia pachyptila.</title>
        <authorList>
            <person name="Vetriani C."/>
            <person name="Giovannelli D."/>
        </authorList>
    </citation>
    <scope>NUCLEOTIDE SEQUENCE [LARGE SCALE GENOMIC DNA]</scope>
    <source>
        <strain evidence="2 3">1812E</strain>
    </source>
</reference>
<dbReference type="STRING" id="1630136.AS592_00465"/>
<name>A0A151CHP5_9BACT</name>
<dbReference type="Gene3D" id="3.20.20.70">
    <property type="entry name" value="Aldolase class I"/>
    <property type="match status" value="1"/>
</dbReference>
<comment type="caution">
    <text evidence="2">The sequence shown here is derived from an EMBL/GenBank/DDBJ whole genome shotgun (WGS) entry which is preliminary data.</text>
</comment>
<dbReference type="Pfam" id="PF03537">
    <property type="entry name" value="Glyco_hydro_114"/>
    <property type="match status" value="1"/>
</dbReference>
<sequence length="229" mass="25848">MEHYNLQFNETDNLVTDGFDVIDIDMEDTSADTIASLKEKGLKVICYFSAGSYEGWRSDAADFPPEVLGNSLSGWPDEKWLDIRRIDLLQPIMTARMDRAKAKGCDGVDPDNVDAFTNNTGLDLTYDDQITYNTMLASEAHDRGLLVALKNDVAQLNDLVSSFDFAINESCYNYNECGGYDVFVEQEKPVHIIEYKKHVFNVNCSDAKSHGFDMILKDRNLDAFVKSCY</sequence>
<dbReference type="Proteomes" id="UP000075359">
    <property type="component" value="Unassembled WGS sequence"/>
</dbReference>
<protein>
    <recommendedName>
        <fullName evidence="1">Glycoside-hydrolase family GH114 TIM-barrel domain-containing protein</fullName>
    </recommendedName>
</protein>